<feature type="non-terminal residue" evidence="1">
    <location>
        <position position="47"/>
    </location>
</feature>
<reference evidence="1" key="1">
    <citation type="submission" date="2018-05" db="EMBL/GenBank/DDBJ databases">
        <authorList>
            <person name="Lanie J.A."/>
            <person name="Ng W.-L."/>
            <person name="Kazmierczak K.M."/>
            <person name="Andrzejewski T.M."/>
            <person name="Davidsen T.M."/>
            <person name="Wayne K.J."/>
            <person name="Tettelin H."/>
            <person name="Glass J.I."/>
            <person name="Rusch D."/>
            <person name="Podicherti R."/>
            <person name="Tsui H.-C.T."/>
            <person name="Winkler M.E."/>
        </authorList>
    </citation>
    <scope>NUCLEOTIDE SEQUENCE</scope>
</reference>
<proteinExistence type="predicted"/>
<organism evidence="1">
    <name type="scientific">marine metagenome</name>
    <dbReference type="NCBI Taxonomy" id="408172"/>
    <lineage>
        <taxon>unclassified sequences</taxon>
        <taxon>metagenomes</taxon>
        <taxon>ecological metagenomes</taxon>
    </lineage>
</organism>
<gene>
    <name evidence="1" type="ORF">METZ01_LOCUS396690</name>
</gene>
<protein>
    <submittedName>
        <fullName evidence="1">Uncharacterized protein</fullName>
    </submittedName>
</protein>
<dbReference type="PROSITE" id="PS51257">
    <property type="entry name" value="PROKAR_LIPOPROTEIN"/>
    <property type="match status" value="1"/>
</dbReference>
<dbReference type="AlphaFoldDB" id="A0A382VBC2"/>
<name>A0A382VBC2_9ZZZZ</name>
<dbReference type="EMBL" id="UINC01150667">
    <property type="protein sequence ID" value="SVD43836.1"/>
    <property type="molecule type" value="Genomic_DNA"/>
</dbReference>
<evidence type="ECO:0000313" key="1">
    <source>
        <dbReference type="EMBL" id="SVD43836.1"/>
    </source>
</evidence>
<sequence length="47" mass="4848">MKKMISLLVLVSLIACGSIEQKASPRLEGGAVVSPEPRAAEVGAQVL</sequence>
<accession>A0A382VBC2</accession>